<name>A0A077EP17_9FLAO</name>
<sequence length="58" mass="7014">MKPEPLTTKEELSQNISQILSEQEKAELDFEFYLNELEEFFMNDFKETEIPEDDHPIY</sequence>
<reference evidence="1" key="2">
    <citation type="journal article" date="2015" name="Genome Biol. Evol.">
        <title>Complete Genome Sequence and Transcriptomic Analysis of the Novel Pathogen Elizabethkingia anophelis in Response to Oxidative Stress.</title>
        <authorList>
            <person name="Li Y."/>
            <person name="Liu Y."/>
            <person name="Chew S.C."/>
            <person name="Tay M."/>
            <person name="Salido M.M."/>
            <person name="Teo J."/>
            <person name="Lauro F.M."/>
            <person name="Givskov M."/>
            <person name="Yang L."/>
        </authorList>
    </citation>
    <scope>NUCLEOTIDE SEQUENCE</scope>
    <source>
        <strain evidence="1">NUHP1</strain>
    </source>
</reference>
<accession>A0A077EP17</accession>
<dbReference type="HOGENOM" id="CLU_2972222_0_0_10"/>
<evidence type="ECO:0000313" key="2">
    <source>
        <dbReference type="Proteomes" id="UP000028933"/>
    </source>
</evidence>
<organism evidence="1 2">
    <name type="scientific">Elizabethkingia anophelis NUHP1</name>
    <dbReference type="NCBI Taxonomy" id="1338011"/>
    <lineage>
        <taxon>Bacteria</taxon>
        <taxon>Pseudomonadati</taxon>
        <taxon>Bacteroidota</taxon>
        <taxon>Flavobacteriia</taxon>
        <taxon>Flavobacteriales</taxon>
        <taxon>Weeksellaceae</taxon>
        <taxon>Elizabethkingia</taxon>
    </lineage>
</organism>
<dbReference type="EMBL" id="CP007547">
    <property type="protein sequence ID" value="AIL47285.1"/>
    <property type="molecule type" value="Genomic_DNA"/>
</dbReference>
<dbReference type="RefSeq" id="WP_164474828.1">
    <property type="nucleotide sequence ID" value="NZ_CP007547.1"/>
</dbReference>
<gene>
    <name evidence="1" type="ORF">BD94_3510</name>
</gene>
<reference evidence="1" key="1">
    <citation type="journal article" date="2013" name="Lancet">
        <title>First case of E anophelis outbreak in an intensive-care unit.</title>
        <authorList>
            <person name="Teo J."/>
            <person name="Tan S.Y."/>
            <person name="Tay M."/>
            <person name="Ding Y."/>
            <person name="Kjelleberg S."/>
            <person name="Givskov M."/>
            <person name="Lin R.T."/>
            <person name="Yang L."/>
        </authorList>
    </citation>
    <scope>NUCLEOTIDE SEQUENCE [LARGE SCALE GENOMIC DNA]</scope>
    <source>
        <strain evidence="1">NUHP1</strain>
    </source>
</reference>
<dbReference type="KEGG" id="eao:BD94_3510"/>
<dbReference type="STRING" id="1338011.BD94_3510"/>
<evidence type="ECO:0000313" key="1">
    <source>
        <dbReference type="EMBL" id="AIL47285.1"/>
    </source>
</evidence>
<dbReference type="Proteomes" id="UP000028933">
    <property type="component" value="Chromosome"/>
</dbReference>
<dbReference type="GeneID" id="93135379"/>
<protein>
    <submittedName>
        <fullName evidence="1">Uncharacterized protein</fullName>
    </submittedName>
</protein>
<proteinExistence type="predicted"/>
<dbReference type="AlphaFoldDB" id="A0A077EP17"/>